<comment type="caution">
    <text evidence="2">The sequence shown here is derived from an EMBL/GenBank/DDBJ whole genome shotgun (WGS) entry which is preliminary data.</text>
</comment>
<dbReference type="EMBL" id="BAABKX010000001">
    <property type="protein sequence ID" value="GAA5042715.1"/>
    <property type="molecule type" value="Genomic_DNA"/>
</dbReference>
<evidence type="ECO:0000313" key="2">
    <source>
        <dbReference type="EMBL" id="GAA5042715.1"/>
    </source>
</evidence>
<keyword evidence="1" id="KW-1133">Transmembrane helix</keyword>
<gene>
    <name evidence="2" type="ORF">GCM10025751_06360</name>
</gene>
<evidence type="ECO:0000313" key="3">
    <source>
        <dbReference type="Proteomes" id="UP001501729"/>
    </source>
</evidence>
<organism evidence="2 3">
    <name type="scientific">Haladaptatus pallidirubidus</name>
    <dbReference type="NCBI Taxonomy" id="1008152"/>
    <lineage>
        <taxon>Archaea</taxon>
        <taxon>Methanobacteriati</taxon>
        <taxon>Methanobacteriota</taxon>
        <taxon>Stenosarchaea group</taxon>
        <taxon>Halobacteria</taxon>
        <taxon>Halobacteriales</taxon>
        <taxon>Haladaptataceae</taxon>
        <taxon>Haladaptatus</taxon>
    </lineage>
</organism>
<reference evidence="2 3" key="1">
    <citation type="journal article" date="2019" name="Int. J. Syst. Evol. Microbiol.">
        <title>The Global Catalogue of Microorganisms (GCM) 10K type strain sequencing project: providing services to taxonomists for standard genome sequencing and annotation.</title>
        <authorList>
            <consortium name="The Broad Institute Genomics Platform"/>
            <consortium name="The Broad Institute Genome Sequencing Center for Infectious Disease"/>
            <person name="Wu L."/>
            <person name="Ma J."/>
        </authorList>
    </citation>
    <scope>NUCLEOTIDE SEQUENCE [LARGE SCALE GENOMIC DNA]</scope>
    <source>
        <strain evidence="2 3">JCM 17504</strain>
    </source>
</reference>
<dbReference type="Proteomes" id="UP001501729">
    <property type="component" value="Unassembled WGS sequence"/>
</dbReference>
<accession>A0AAV3UCT5</accession>
<keyword evidence="3" id="KW-1185">Reference proteome</keyword>
<feature type="transmembrane region" description="Helical" evidence="1">
    <location>
        <begin position="57"/>
        <end position="76"/>
    </location>
</feature>
<feature type="transmembrane region" description="Helical" evidence="1">
    <location>
        <begin position="15"/>
        <end position="36"/>
    </location>
</feature>
<dbReference type="RefSeq" id="WP_227775434.1">
    <property type="nucleotide sequence ID" value="NZ_BAABKX010000001.1"/>
</dbReference>
<protein>
    <recommendedName>
        <fullName evidence="4">PH domain-containing protein</fullName>
    </recommendedName>
</protein>
<keyword evidence="1" id="KW-0472">Membrane</keyword>
<sequence>MFGFAVSFAIQSAQIPTAVIVAMVSAGACLLLLFVVRSVDEEKLARIGRYLSIMGSQSAPLLTVWSPAYLVTLAFVGSLVQYLLWAATTLPPIVLVAVPILVRIGEGVVVSLVPFSGAIDGENGTYIRPSEKSGEAITYDLTSRSEASAWGLGTVVFLWYRRAGGTLPTYLLVPIPRDKYREFQTLLNRTDSNGTNRQFSS</sequence>
<dbReference type="GeneID" id="68615326"/>
<keyword evidence="1" id="KW-0812">Transmembrane</keyword>
<proteinExistence type="predicted"/>
<evidence type="ECO:0008006" key="4">
    <source>
        <dbReference type="Google" id="ProtNLM"/>
    </source>
</evidence>
<dbReference type="AlphaFoldDB" id="A0AAV3UCT5"/>
<name>A0AAV3UCT5_9EURY</name>
<evidence type="ECO:0000256" key="1">
    <source>
        <dbReference type="SAM" id="Phobius"/>
    </source>
</evidence>
<feature type="transmembrane region" description="Helical" evidence="1">
    <location>
        <begin position="82"/>
        <end position="102"/>
    </location>
</feature>